<evidence type="ECO:0000313" key="4">
    <source>
        <dbReference type="Proteomes" id="UP000801492"/>
    </source>
</evidence>
<evidence type="ECO:0000256" key="1">
    <source>
        <dbReference type="SAM" id="MobiDB-lite"/>
    </source>
</evidence>
<feature type="region of interest" description="Disordered" evidence="1">
    <location>
        <begin position="436"/>
        <end position="491"/>
    </location>
</feature>
<keyword evidence="2" id="KW-1133">Transmembrane helix</keyword>
<keyword evidence="2" id="KW-0812">Transmembrane</keyword>
<dbReference type="AlphaFoldDB" id="A0A8K0GGZ8"/>
<dbReference type="EMBL" id="VTPC01001676">
    <property type="protein sequence ID" value="KAF2901377.1"/>
    <property type="molecule type" value="Genomic_DNA"/>
</dbReference>
<evidence type="ECO:0000313" key="3">
    <source>
        <dbReference type="EMBL" id="KAF2901377.1"/>
    </source>
</evidence>
<keyword evidence="4" id="KW-1185">Reference proteome</keyword>
<feature type="compositionally biased region" description="Basic and acidic residues" evidence="1">
    <location>
        <begin position="455"/>
        <end position="474"/>
    </location>
</feature>
<organism evidence="3 4">
    <name type="scientific">Ignelater luminosus</name>
    <name type="common">Cucubano</name>
    <name type="synonym">Pyrophorus luminosus</name>
    <dbReference type="NCBI Taxonomy" id="2038154"/>
    <lineage>
        <taxon>Eukaryota</taxon>
        <taxon>Metazoa</taxon>
        <taxon>Ecdysozoa</taxon>
        <taxon>Arthropoda</taxon>
        <taxon>Hexapoda</taxon>
        <taxon>Insecta</taxon>
        <taxon>Pterygota</taxon>
        <taxon>Neoptera</taxon>
        <taxon>Endopterygota</taxon>
        <taxon>Coleoptera</taxon>
        <taxon>Polyphaga</taxon>
        <taxon>Elateriformia</taxon>
        <taxon>Elateroidea</taxon>
        <taxon>Elateridae</taxon>
        <taxon>Agrypninae</taxon>
        <taxon>Pyrophorini</taxon>
        <taxon>Ignelater</taxon>
    </lineage>
</organism>
<accession>A0A8K0GGZ8</accession>
<gene>
    <name evidence="3" type="ORF">ILUMI_04809</name>
</gene>
<dbReference type="OrthoDB" id="8190309at2759"/>
<keyword evidence="2" id="KW-0472">Membrane</keyword>
<protein>
    <submittedName>
        <fullName evidence="3">Uncharacterized protein</fullName>
    </submittedName>
</protein>
<sequence length="759" mass="85276">MGKIDRTIILEPIIGLNRTTANSVVQASSQGKPRILLSLSMTALFFISTSADNEVPSPTVTRTELRVAKSLNPEDTQTLNVVTRDGNVAQLIVKRRDAKSKLSTASSAPQNINKNNDNIVTTTPVATTTKTKIENEYTRSFYSNWIPVHQSVYLQPHLIRLDTFALVKNSSEEKSINNNIGSVVSSDRIPHIPKPVTIRSGDIYIKPPNDRNVKKARSLMEIDSDGIPVVHGVRVPDDESDEKVWRNARVINGELIPYEKGYKPPAAVPLGQLVYATSKIRSSDKSRGIGPFTTADNFQKLNNQASFGPFMVKDNKPQEKPLGDDYRREYIKFSSSEGLGPFTVADNSRKLIEYIKEINEQESKRDYFSAKRKYRSYDTYESAPQIQRRMLQANSGTPSYPNSLMYSPPSTRLSHVNFNEGVRTPILQYAHPELGVQPAKASSEDELSSSNDYDAGIKENDVNHSPYDVDHSANEDLDGGNHYNSRDSYYTNNNNNINSVDYYRRDNFPYTNTYYHQKSNQPFWIRLTEGIKDNVQSGFERMHQLTRPIFDPIMEATHKITHNLGLTPSPPSPQRAQDKMGFITPIGGSIILPALGLVAGGAALGLGAAAVGRFLQPENMRALHGMGYRHPNDILLIMEESNGQHEEPAEHRRLRRSLEGEEYLQELVADVERDDLQHLTSPDLWSDTPCAKKLFCDVMIRQNADEIVVMEKKMDSVLSMVHPNVVQSVSHHLQEVIDAVKRRNCSKFICSKRLPIPLT</sequence>
<proteinExistence type="predicted"/>
<reference evidence="3" key="1">
    <citation type="submission" date="2019-08" db="EMBL/GenBank/DDBJ databases">
        <title>The genome of the North American firefly Photinus pyralis.</title>
        <authorList>
            <consortium name="Photinus pyralis genome working group"/>
            <person name="Fallon T.R."/>
            <person name="Sander Lower S.E."/>
            <person name="Weng J.-K."/>
        </authorList>
    </citation>
    <scope>NUCLEOTIDE SEQUENCE</scope>
    <source>
        <strain evidence="3">TRF0915ILg1</strain>
        <tissue evidence="3">Whole body</tissue>
    </source>
</reference>
<feature type="transmembrane region" description="Helical" evidence="2">
    <location>
        <begin position="590"/>
        <end position="611"/>
    </location>
</feature>
<evidence type="ECO:0000256" key="2">
    <source>
        <dbReference type="SAM" id="Phobius"/>
    </source>
</evidence>
<comment type="caution">
    <text evidence="3">The sequence shown here is derived from an EMBL/GenBank/DDBJ whole genome shotgun (WGS) entry which is preliminary data.</text>
</comment>
<dbReference type="Proteomes" id="UP000801492">
    <property type="component" value="Unassembled WGS sequence"/>
</dbReference>
<name>A0A8K0GGZ8_IGNLU</name>